<organism evidence="2 3">
    <name type="scientific">Actinomadura keratinilytica</name>
    <dbReference type="NCBI Taxonomy" id="547461"/>
    <lineage>
        <taxon>Bacteria</taxon>
        <taxon>Bacillati</taxon>
        <taxon>Actinomycetota</taxon>
        <taxon>Actinomycetes</taxon>
        <taxon>Streptosporangiales</taxon>
        <taxon>Thermomonosporaceae</taxon>
        <taxon>Actinomadura</taxon>
    </lineage>
</organism>
<gene>
    <name evidence="2" type="ORF">GCM10022416_59580</name>
</gene>
<evidence type="ECO:0000313" key="2">
    <source>
        <dbReference type="EMBL" id="GAA4157870.1"/>
    </source>
</evidence>
<dbReference type="NCBIfam" id="NF038070">
    <property type="entry name" value="LmbU_fam_TF"/>
    <property type="match status" value="1"/>
</dbReference>
<dbReference type="InterPro" id="IPR049735">
    <property type="entry name" value="NovE/LmbU-like"/>
</dbReference>
<evidence type="ECO:0000256" key="1">
    <source>
        <dbReference type="SAM" id="MobiDB-lite"/>
    </source>
</evidence>
<protein>
    <submittedName>
        <fullName evidence="2">Uncharacterized protein</fullName>
    </submittedName>
</protein>
<sequence>MTRVSRRARKPALGEQEQPPSLSPGREPAPERTSLSLRGDLDLDEWVRIALRMNRMGRPSLWWLGDWLNYGKERFPDGYKHALKAVSLDYQTLRNYAWVAGSVRPAQRNPRLSFQHHAEVAALPAAEQEKWLARAERYGWSRNRLRAAVKRHGAAGRGTERVRLPVDDDRLSQWRAAATHQGRELDEWIISILDAAARPPAGTAEAVGCGRASRPRGARPHDAGGRSARSA</sequence>
<comment type="caution">
    <text evidence="2">The sequence shown here is derived from an EMBL/GenBank/DDBJ whole genome shotgun (WGS) entry which is preliminary data.</text>
</comment>
<reference evidence="3" key="1">
    <citation type="journal article" date="2019" name="Int. J. Syst. Evol. Microbiol.">
        <title>The Global Catalogue of Microorganisms (GCM) 10K type strain sequencing project: providing services to taxonomists for standard genome sequencing and annotation.</title>
        <authorList>
            <consortium name="The Broad Institute Genomics Platform"/>
            <consortium name="The Broad Institute Genome Sequencing Center for Infectious Disease"/>
            <person name="Wu L."/>
            <person name="Ma J."/>
        </authorList>
    </citation>
    <scope>NUCLEOTIDE SEQUENCE [LARGE SCALE GENOMIC DNA]</scope>
    <source>
        <strain evidence="3">JCM 17316</strain>
    </source>
</reference>
<dbReference type="Proteomes" id="UP001500266">
    <property type="component" value="Unassembled WGS sequence"/>
</dbReference>
<accession>A0ABP7ZHC5</accession>
<evidence type="ECO:0000313" key="3">
    <source>
        <dbReference type="Proteomes" id="UP001500266"/>
    </source>
</evidence>
<feature type="region of interest" description="Disordered" evidence="1">
    <location>
        <begin position="1"/>
        <end position="34"/>
    </location>
</feature>
<keyword evidence="3" id="KW-1185">Reference proteome</keyword>
<proteinExistence type="predicted"/>
<feature type="compositionally biased region" description="Basic residues" evidence="1">
    <location>
        <begin position="1"/>
        <end position="10"/>
    </location>
</feature>
<dbReference type="RefSeq" id="WP_345025093.1">
    <property type="nucleotide sequence ID" value="NZ_BAABDO010000162.1"/>
</dbReference>
<name>A0ABP7ZHC5_9ACTN</name>
<feature type="region of interest" description="Disordered" evidence="1">
    <location>
        <begin position="201"/>
        <end position="231"/>
    </location>
</feature>
<dbReference type="EMBL" id="BAABDO010000162">
    <property type="protein sequence ID" value="GAA4157870.1"/>
    <property type="molecule type" value="Genomic_DNA"/>
</dbReference>